<evidence type="ECO:0000313" key="8">
    <source>
        <dbReference type="Proteomes" id="UP001379533"/>
    </source>
</evidence>
<dbReference type="InterPro" id="IPR002161">
    <property type="entry name" value="PdxT/SNO"/>
</dbReference>
<accession>A0ABZ2K5A6</accession>
<protein>
    <recommendedName>
        <fullName evidence="2">glutaminase</fullName>
        <ecNumber evidence="2">3.5.1.2</ecNumber>
    </recommendedName>
</protein>
<comment type="catalytic activity">
    <reaction evidence="6">
        <text>L-glutamine + H2O = L-glutamate + NH4(+)</text>
        <dbReference type="Rhea" id="RHEA:15889"/>
        <dbReference type="ChEBI" id="CHEBI:15377"/>
        <dbReference type="ChEBI" id="CHEBI:28938"/>
        <dbReference type="ChEBI" id="CHEBI:29985"/>
        <dbReference type="ChEBI" id="CHEBI:58359"/>
        <dbReference type="EC" id="3.5.1.2"/>
    </reaction>
</comment>
<name>A0ABZ2K5A6_9BACT</name>
<dbReference type="NCBIfam" id="TIGR03800">
    <property type="entry name" value="PLP_synth_Pdx2"/>
    <property type="match status" value="1"/>
</dbReference>
<dbReference type="Pfam" id="PF01174">
    <property type="entry name" value="SNO"/>
    <property type="match status" value="1"/>
</dbReference>
<dbReference type="EC" id="3.5.1.2" evidence="2"/>
<organism evidence="7 8">
    <name type="scientific">Pendulispora brunnea</name>
    <dbReference type="NCBI Taxonomy" id="2905690"/>
    <lineage>
        <taxon>Bacteria</taxon>
        <taxon>Pseudomonadati</taxon>
        <taxon>Myxococcota</taxon>
        <taxon>Myxococcia</taxon>
        <taxon>Myxococcales</taxon>
        <taxon>Sorangiineae</taxon>
        <taxon>Pendulisporaceae</taxon>
        <taxon>Pendulispora</taxon>
    </lineage>
</organism>
<dbReference type="PIRSF" id="PIRSF005639">
    <property type="entry name" value="Glut_amidoT_SNO"/>
    <property type="match status" value="1"/>
</dbReference>
<dbReference type="EMBL" id="CP089982">
    <property type="protein sequence ID" value="WXA91974.1"/>
    <property type="molecule type" value="Genomic_DNA"/>
</dbReference>
<dbReference type="GO" id="GO:0036381">
    <property type="term" value="F:pyridoxal 5'-phosphate synthase (glutamine hydrolysing) activity"/>
    <property type="evidence" value="ECO:0007669"/>
    <property type="project" value="UniProtKB-EC"/>
</dbReference>
<dbReference type="RefSeq" id="WP_394842592.1">
    <property type="nucleotide sequence ID" value="NZ_CP089982.1"/>
</dbReference>
<dbReference type="PROSITE" id="PS51273">
    <property type="entry name" value="GATASE_TYPE_1"/>
    <property type="match status" value="1"/>
</dbReference>
<dbReference type="Gene3D" id="3.40.50.880">
    <property type="match status" value="1"/>
</dbReference>
<comment type="similarity">
    <text evidence="1">Belongs to the glutaminase PdxT/SNO family.</text>
</comment>
<proteinExistence type="inferred from homology"/>
<keyword evidence="3 7" id="KW-0378">Hydrolase</keyword>
<evidence type="ECO:0000256" key="4">
    <source>
        <dbReference type="ARBA" id="ARBA00022962"/>
    </source>
</evidence>
<evidence type="ECO:0000256" key="3">
    <source>
        <dbReference type="ARBA" id="ARBA00022801"/>
    </source>
</evidence>
<dbReference type="InterPro" id="IPR029062">
    <property type="entry name" value="Class_I_gatase-like"/>
</dbReference>
<keyword evidence="5 7" id="KW-0456">Lyase</keyword>
<dbReference type="Proteomes" id="UP001379533">
    <property type="component" value="Chromosome"/>
</dbReference>
<evidence type="ECO:0000256" key="1">
    <source>
        <dbReference type="ARBA" id="ARBA00008345"/>
    </source>
</evidence>
<dbReference type="PROSITE" id="PS51130">
    <property type="entry name" value="PDXT_SNO_2"/>
    <property type="match status" value="1"/>
</dbReference>
<sequence>MRIGILALQGAFEKHAEMARSLGHETILVRRKDDFESIDGLVLPGGESTVQLKLIVRFELEWSLMRFAVAGHPILATCAGLILAARTVTQPEQRSLGFVDVRVARNAWGRQIDSFEAMSDEGHPLVFIRAPRILEVGEKVDVLGRFRGEPVLIRQGNVTCATFHPELTNDPYVYRLAFRKSQANAVAQPKNDTHAPHA</sequence>
<keyword evidence="8" id="KW-1185">Reference proteome</keyword>
<dbReference type="PANTHER" id="PTHR31559">
    <property type="entry name" value="PYRIDOXAL 5'-PHOSPHATE SYNTHASE SUBUNIT SNO"/>
    <property type="match status" value="1"/>
</dbReference>
<gene>
    <name evidence="7" type="primary">pdxT</name>
    <name evidence="7" type="ORF">LZC95_36680</name>
</gene>
<keyword evidence="4" id="KW-0315">Glutamine amidotransferase</keyword>
<evidence type="ECO:0000256" key="5">
    <source>
        <dbReference type="ARBA" id="ARBA00023239"/>
    </source>
</evidence>
<reference evidence="7 8" key="1">
    <citation type="submission" date="2021-12" db="EMBL/GenBank/DDBJ databases">
        <title>Discovery of the Pendulisporaceae a myxobacterial family with distinct sporulation behavior and unique specialized metabolism.</title>
        <authorList>
            <person name="Garcia R."/>
            <person name="Popoff A."/>
            <person name="Bader C.D."/>
            <person name="Loehr J."/>
            <person name="Walesch S."/>
            <person name="Walt C."/>
            <person name="Boldt J."/>
            <person name="Bunk B."/>
            <person name="Haeckl F.J.F.P.J."/>
            <person name="Gunesch A.P."/>
            <person name="Birkelbach J."/>
            <person name="Nuebel U."/>
            <person name="Pietschmann T."/>
            <person name="Bach T."/>
            <person name="Mueller R."/>
        </authorList>
    </citation>
    <scope>NUCLEOTIDE SEQUENCE [LARGE SCALE GENOMIC DNA]</scope>
    <source>
        <strain evidence="7 8">MSr12523</strain>
    </source>
</reference>
<dbReference type="GO" id="GO:0004359">
    <property type="term" value="F:glutaminase activity"/>
    <property type="evidence" value="ECO:0007669"/>
    <property type="project" value="UniProtKB-EC"/>
</dbReference>
<evidence type="ECO:0000256" key="6">
    <source>
        <dbReference type="ARBA" id="ARBA00049534"/>
    </source>
</evidence>
<dbReference type="PROSITE" id="PS01236">
    <property type="entry name" value="PDXT_SNO_1"/>
    <property type="match status" value="1"/>
</dbReference>
<evidence type="ECO:0000313" key="7">
    <source>
        <dbReference type="EMBL" id="WXA91974.1"/>
    </source>
</evidence>
<dbReference type="PANTHER" id="PTHR31559:SF0">
    <property type="entry name" value="PYRIDOXAL 5'-PHOSPHATE SYNTHASE SUBUNIT SNO1-RELATED"/>
    <property type="match status" value="1"/>
</dbReference>
<dbReference type="InterPro" id="IPR021196">
    <property type="entry name" value="PdxT/SNO_CS"/>
</dbReference>
<evidence type="ECO:0000256" key="2">
    <source>
        <dbReference type="ARBA" id="ARBA00012918"/>
    </source>
</evidence>
<dbReference type="SUPFAM" id="SSF52317">
    <property type="entry name" value="Class I glutamine amidotransferase-like"/>
    <property type="match status" value="1"/>
</dbReference>